<dbReference type="EMBL" id="CAXKWB010023644">
    <property type="protein sequence ID" value="CAL4125447.1"/>
    <property type="molecule type" value="Genomic_DNA"/>
</dbReference>
<name>A0AAV2RKF6_MEGNR</name>
<proteinExistence type="predicted"/>
<feature type="non-terminal residue" evidence="1">
    <location>
        <position position="106"/>
    </location>
</feature>
<organism evidence="1 2">
    <name type="scientific">Meganyctiphanes norvegica</name>
    <name type="common">Northern krill</name>
    <name type="synonym">Thysanopoda norvegica</name>
    <dbReference type="NCBI Taxonomy" id="48144"/>
    <lineage>
        <taxon>Eukaryota</taxon>
        <taxon>Metazoa</taxon>
        <taxon>Ecdysozoa</taxon>
        <taxon>Arthropoda</taxon>
        <taxon>Crustacea</taxon>
        <taxon>Multicrustacea</taxon>
        <taxon>Malacostraca</taxon>
        <taxon>Eumalacostraca</taxon>
        <taxon>Eucarida</taxon>
        <taxon>Euphausiacea</taxon>
        <taxon>Euphausiidae</taxon>
        <taxon>Meganyctiphanes</taxon>
    </lineage>
</organism>
<protein>
    <submittedName>
        <fullName evidence="1">Uncharacterized protein</fullName>
    </submittedName>
</protein>
<evidence type="ECO:0000313" key="1">
    <source>
        <dbReference type="EMBL" id="CAL4125447.1"/>
    </source>
</evidence>
<comment type="caution">
    <text evidence="1">The sequence shown here is derived from an EMBL/GenBank/DDBJ whole genome shotgun (WGS) entry which is preliminary data.</text>
</comment>
<reference evidence="1 2" key="1">
    <citation type="submission" date="2024-05" db="EMBL/GenBank/DDBJ databases">
        <authorList>
            <person name="Wallberg A."/>
        </authorList>
    </citation>
    <scope>NUCLEOTIDE SEQUENCE [LARGE SCALE GENOMIC DNA]</scope>
</reference>
<dbReference type="Proteomes" id="UP001497623">
    <property type="component" value="Unassembled WGS sequence"/>
</dbReference>
<accession>A0AAV2RKF6</accession>
<gene>
    <name evidence="1" type="ORF">MNOR_LOCUS25136</name>
</gene>
<feature type="non-terminal residue" evidence="1">
    <location>
        <position position="1"/>
    </location>
</feature>
<evidence type="ECO:0000313" key="2">
    <source>
        <dbReference type="Proteomes" id="UP001497623"/>
    </source>
</evidence>
<dbReference type="AlphaFoldDB" id="A0AAV2RKF6"/>
<sequence>FVPCLVIILFGTQKIDGREIPVAEFQVSGVASTDSWLLFKGVVPNMTTFSFCMRTRLIQARDTIPIISYAVGNSDNELLIELDIKSQTLRFQCCDFSINKKIPVKS</sequence>
<keyword evidence="2" id="KW-1185">Reference proteome</keyword>